<dbReference type="InterPro" id="IPR001509">
    <property type="entry name" value="Epimerase_deHydtase"/>
</dbReference>
<gene>
    <name evidence="2" type="ORF">B0I18_101452</name>
</gene>
<dbReference type="SUPFAM" id="SSF51735">
    <property type="entry name" value="NAD(P)-binding Rossmann-fold domains"/>
    <property type="match status" value="1"/>
</dbReference>
<feature type="domain" description="NAD-dependent epimerase/dehydratase" evidence="1">
    <location>
        <begin position="38"/>
        <end position="255"/>
    </location>
</feature>
<protein>
    <submittedName>
        <fullName evidence="2">Nucleoside-diphosphate-sugar epimerase</fullName>
    </submittedName>
</protein>
<dbReference type="Pfam" id="PF01370">
    <property type="entry name" value="Epimerase"/>
    <property type="match status" value="1"/>
</dbReference>
<dbReference type="AlphaFoldDB" id="A0A2P8DAT7"/>
<dbReference type="Gene3D" id="3.40.50.720">
    <property type="entry name" value="NAD(P)-binding Rossmann-like Domain"/>
    <property type="match status" value="1"/>
</dbReference>
<evidence type="ECO:0000259" key="1">
    <source>
        <dbReference type="Pfam" id="PF01370"/>
    </source>
</evidence>
<dbReference type="EMBL" id="PYGD01000001">
    <property type="protein sequence ID" value="PSK94297.1"/>
    <property type="molecule type" value="Genomic_DNA"/>
</dbReference>
<dbReference type="GO" id="GO:0005737">
    <property type="term" value="C:cytoplasm"/>
    <property type="evidence" value="ECO:0007669"/>
    <property type="project" value="TreeGrafter"/>
</dbReference>
<dbReference type="InterPro" id="IPR051783">
    <property type="entry name" value="NAD(P)-dependent_oxidoreduct"/>
</dbReference>
<dbReference type="Proteomes" id="UP000240572">
    <property type="component" value="Unassembled WGS sequence"/>
</dbReference>
<evidence type="ECO:0000313" key="2">
    <source>
        <dbReference type="EMBL" id="PSK94297.1"/>
    </source>
</evidence>
<accession>A0A2P8DAT7</accession>
<evidence type="ECO:0000313" key="3">
    <source>
        <dbReference type="Proteomes" id="UP000240572"/>
    </source>
</evidence>
<comment type="caution">
    <text evidence="2">The sequence shown here is derived from an EMBL/GenBank/DDBJ whole genome shotgun (WGS) entry which is preliminary data.</text>
</comment>
<proteinExistence type="predicted"/>
<name>A0A2P8DAT7_9BACT</name>
<organism evidence="2 3">
    <name type="scientific">Taibaiella chishuiensis</name>
    <dbReference type="NCBI Taxonomy" id="1434707"/>
    <lineage>
        <taxon>Bacteria</taxon>
        <taxon>Pseudomonadati</taxon>
        <taxon>Bacteroidota</taxon>
        <taxon>Chitinophagia</taxon>
        <taxon>Chitinophagales</taxon>
        <taxon>Chitinophagaceae</taxon>
        <taxon>Taibaiella</taxon>
    </lineage>
</organism>
<dbReference type="InterPro" id="IPR036291">
    <property type="entry name" value="NAD(P)-bd_dom_sf"/>
</dbReference>
<dbReference type="PANTHER" id="PTHR48079">
    <property type="entry name" value="PROTEIN YEEZ"/>
    <property type="match status" value="1"/>
</dbReference>
<sequence>MTDTSARDIFFNHTDSIIHSAADALHLSRIKIQILPLILVTGASGFLGQHLLQALAGQPLPVIALYNSRRPEGPASPGLTWKQCDLLDIFSVAAAMEGITQVYHCAAIVSFDPRKKEDMIQANVEGTANLVNAALEAGVEKLVHVSSIAALGRTAEALAAGINEDTHWEESKDNSAYAESKFRSEMEVWRAMAEGLNAAIVNPAIILGEGDWDSGSANLMQIVYKEFPWYTDGVNAWVDVKDVVAAMIAIMSSDISDERYIISAGNFAYKEVFTAMAHALNRKPPYKHASPWMTEIVWRMEVLKSRIAKRQVTISKESARTAQTRCYYSNEKLLRDFPGFTYHTLQDTVSRMAAAFLRDRQA</sequence>
<dbReference type="GO" id="GO:0004029">
    <property type="term" value="F:aldehyde dehydrogenase (NAD+) activity"/>
    <property type="evidence" value="ECO:0007669"/>
    <property type="project" value="TreeGrafter"/>
</dbReference>
<keyword evidence="3" id="KW-1185">Reference proteome</keyword>
<reference evidence="2 3" key="1">
    <citation type="submission" date="2018-03" db="EMBL/GenBank/DDBJ databases">
        <title>Genomic Encyclopedia of Type Strains, Phase III (KMG-III): the genomes of soil and plant-associated and newly described type strains.</title>
        <authorList>
            <person name="Whitman W."/>
        </authorList>
    </citation>
    <scope>NUCLEOTIDE SEQUENCE [LARGE SCALE GENOMIC DNA]</scope>
    <source>
        <strain evidence="2 3">CGMCC 1.12700</strain>
    </source>
</reference>
<dbReference type="PANTHER" id="PTHR48079:SF6">
    <property type="entry name" value="NAD(P)-BINDING DOMAIN-CONTAINING PROTEIN-RELATED"/>
    <property type="match status" value="1"/>
</dbReference>